<dbReference type="Proteomes" id="UP000240357">
    <property type="component" value="Unassembled WGS sequence"/>
</dbReference>
<accession>A0A2T2YEI3</accession>
<dbReference type="EMBL" id="PYFT01000001">
    <property type="protein sequence ID" value="PSR53919.1"/>
    <property type="molecule type" value="Genomic_DNA"/>
</dbReference>
<evidence type="ECO:0000313" key="1">
    <source>
        <dbReference type="EMBL" id="PSR53919.1"/>
    </source>
</evidence>
<gene>
    <name evidence="1" type="ORF">AHMF7605_10515</name>
</gene>
<comment type="caution">
    <text evidence="1">The sequence shown here is derived from an EMBL/GenBank/DDBJ whole genome shotgun (WGS) entry which is preliminary data.</text>
</comment>
<sequence>MNEPSNPPQLVLNPFSHRHINMRPFFLYLHERRHDNPDEIAEHLEATIRFVSLNFDSEETDSLELKNTLTFLFQLKDVFANLSEFKNT</sequence>
<protein>
    <submittedName>
        <fullName evidence="1">Uncharacterized protein</fullName>
    </submittedName>
</protein>
<dbReference type="AlphaFoldDB" id="A0A2T2YEI3"/>
<reference evidence="1 2" key="1">
    <citation type="submission" date="2018-03" db="EMBL/GenBank/DDBJ databases">
        <title>Adhaeribacter sp. HMF7605 Genome sequencing and assembly.</title>
        <authorList>
            <person name="Kang H."/>
            <person name="Kang J."/>
            <person name="Cha I."/>
            <person name="Kim H."/>
            <person name="Joh K."/>
        </authorList>
    </citation>
    <scope>NUCLEOTIDE SEQUENCE [LARGE SCALE GENOMIC DNA]</scope>
    <source>
        <strain evidence="1 2">HMF7605</strain>
    </source>
</reference>
<evidence type="ECO:0000313" key="2">
    <source>
        <dbReference type="Proteomes" id="UP000240357"/>
    </source>
</evidence>
<keyword evidence="2" id="KW-1185">Reference proteome</keyword>
<organism evidence="1 2">
    <name type="scientific">Adhaeribacter arboris</name>
    <dbReference type="NCBI Taxonomy" id="2072846"/>
    <lineage>
        <taxon>Bacteria</taxon>
        <taxon>Pseudomonadati</taxon>
        <taxon>Bacteroidota</taxon>
        <taxon>Cytophagia</taxon>
        <taxon>Cytophagales</taxon>
        <taxon>Hymenobacteraceae</taxon>
        <taxon>Adhaeribacter</taxon>
    </lineage>
</organism>
<proteinExistence type="predicted"/>
<name>A0A2T2YEI3_9BACT</name>